<keyword evidence="1" id="KW-0489">Methyltransferase</keyword>
<proteinExistence type="predicted"/>
<dbReference type="Gene3D" id="3.40.50.150">
    <property type="entry name" value="Vaccinia Virus protein VP39"/>
    <property type="match status" value="1"/>
</dbReference>
<keyword evidence="2" id="KW-1185">Reference proteome</keyword>
<comment type="caution">
    <text evidence="1">The sequence shown here is derived from an EMBL/GenBank/DDBJ whole genome shotgun (WGS) entry which is preliminary data.</text>
</comment>
<dbReference type="PANTHER" id="PTHR12890:SF0">
    <property type="entry name" value="PROTEIN-L-HISTIDINE N-PROS-METHYLTRANSFERASE"/>
    <property type="match status" value="1"/>
</dbReference>
<sequence>MKSLRNLAVDIIKEEELQNNPHYKLKLYNKTKKEYTFYYRIDRDVLVTEIQDKFVQMEFDQETMKFINETPRWNQISNSMNWLMSWMYTKTDIMGYLNMGKMYILSTSQFKHMLFRMEPQQQQSSEPQQQIVKYESLLDIGSGCGEITLRLMPLFHNTLATEASRGMINSLKRKSINSLYCTDLNHCRELKEKQFSVVSLLNVLDRCEKPLTLLKDIKNYLQPGKGKLLLAVVYPFEPYVEFGGIENEPLETLDINNDSTEEFINSLYKNVLSPLELEIESFTVAPYISEGDTVYKNYALQDIVLVLKHSNNITPIVSNNNINNNNEESVNINIVN</sequence>
<reference evidence="1 2" key="1">
    <citation type="submission" date="2015-12" db="EMBL/GenBank/DDBJ databases">
        <title>Dictyostelia acquired genes for synthesis and detection of signals that induce cell-type specialization by lateral gene transfer from prokaryotes.</title>
        <authorList>
            <person name="Gloeckner G."/>
            <person name="Schaap P."/>
        </authorList>
    </citation>
    <scope>NUCLEOTIDE SEQUENCE [LARGE SCALE GENOMIC DNA]</scope>
    <source>
        <strain evidence="1 2">TK</strain>
    </source>
</reference>
<dbReference type="OrthoDB" id="199041at2759"/>
<gene>
    <name evidence="1" type="ORF">DLAC_05716</name>
</gene>
<keyword evidence="1" id="KW-0808">Transferase</keyword>
<dbReference type="InterPro" id="IPR007884">
    <property type="entry name" value="METL9"/>
</dbReference>
<dbReference type="OMA" id="PYMHYVE"/>
<dbReference type="InParanoid" id="A0A151ZGJ8"/>
<dbReference type="FunCoup" id="A0A151ZGJ8">
    <property type="interactions" value="2"/>
</dbReference>
<dbReference type="InterPro" id="IPR029063">
    <property type="entry name" value="SAM-dependent_MTases_sf"/>
</dbReference>
<dbReference type="STRING" id="361077.A0A151ZGJ8"/>
<organism evidence="1 2">
    <name type="scientific">Tieghemostelium lacteum</name>
    <name type="common">Slime mold</name>
    <name type="synonym">Dictyostelium lacteum</name>
    <dbReference type="NCBI Taxonomy" id="361077"/>
    <lineage>
        <taxon>Eukaryota</taxon>
        <taxon>Amoebozoa</taxon>
        <taxon>Evosea</taxon>
        <taxon>Eumycetozoa</taxon>
        <taxon>Dictyostelia</taxon>
        <taxon>Dictyosteliales</taxon>
        <taxon>Raperosteliaceae</taxon>
        <taxon>Tieghemostelium</taxon>
    </lineage>
</organism>
<dbReference type="CDD" id="cd02440">
    <property type="entry name" value="AdoMet_MTases"/>
    <property type="match status" value="1"/>
</dbReference>
<dbReference type="EMBL" id="LODT01000028">
    <property type="protein sequence ID" value="KYQ93093.1"/>
    <property type="molecule type" value="Genomic_DNA"/>
</dbReference>
<dbReference type="PANTHER" id="PTHR12890">
    <property type="entry name" value="DREV PROTEIN"/>
    <property type="match status" value="1"/>
</dbReference>
<evidence type="ECO:0000313" key="2">
    <source>
        <dbReference type="Proteomes" id="UP000076078"/>
    </source>
</evidence>
<name>A0A151ZGJ8_TIELA</name>
<dbReference type="Proteomes" id="UP000076078">
    <property type="component" value="Unassembled WGS sequence"/>
</dbReference>
<protein>
    <submittedName>
        <fullName evidence="1">Putative DREV methyltransferase</fullName>
    </submittedName>
</protein>
<dbReference type="AlphaFoldDB" id="A0A151ZGJ8"/>
<accession>A0A151ZGJ8</accession>
<dbReference type="Pfam" id="PF05219">
    <property type="entry name" value="DREV"/>
    <property type="match status" value="1"/>
</dbReference>
<dbReference type="GO" id="GO:0106370">
    <property type="term" value="F:protein-L-histidine N-pros-methyltransferase activity"/>
    <property type="evidence" value="ECO:0007669"/>
    <property type="project" value="InterPro"/>
</dbReference>
<evidence type="ECO:0000313" key="1">
    <source>
        <dbReference type="EMBL" id="KYQ93093.1"/>
    </source>
</evidence>
<dbReference type="SUPFAM" id="SSF53335">
    <property type="entry name" value="S-adenosyl-L-methionine-dependent methyltransferases"/>
    <property type="match status" value="1"/>
</dbReference>
<dbReference type="GO" id="GO:0032259">
    <property type="term" value="P:methylation"/>
    <property type="evidence" value="ECO:0007669"/>
    <property type="project" value="UniProtKB-KW"/>
</dbReference>